<name>M1E4V3_9BACT</name>
<dbReference type="HOGENOM" id="CLU_023081_5_0_9"/>
<dbReference type="Pfam" id="PF02754">
    <property type="entry name" value="CCG"/>
    <property type="match status" value="2"/>
</dbReference>
<dbReference type="eggNOG" id="COG1139">
    <property type="taxonomic scope" value="Bacteria"/>
</dbReference>
<dbReference type="InterPro" id="IPR037171">
    <property type="entry name" value="NagB/RpiA_transferase-like"/>
</dbReference>
<dbReference type="InterPro" id="IPR024185">
    <property type="entry name" value="FTHF_cligase-like_sf"/>
</dbReference>
<dbReference type="GO" id="GO:0016491">
    <property type="term" value="F:oxidoreductase activity"/>
    <property type="evidence" value="ECO:0007669"/>
    <property type="project" value="UniProtKB-ARBA"/>
</dbReference>
<evidence type="ECO:0000256" key="4">
    <source>
        <dbReference type="ARBA" id="ARBA00022737"/>
    </source>
</evidence>
<organism evidence="9 10">
    <name type="scientific">Thermodesulfobium narugense DSM 14796</name>
    <dbReference type="NCBI Taxonomy" id="747365"/>
    <lineage>
        <taxon>Bacteria</taxon>
        <taxon>Pseudomonadati</taxon>
        <taxon>Thermodesulfobiota</taxon>
        <taxon>Thermodesulfobiia</taxon>
        <taxon>Thermodesulfobiales</taxon>
        <taxon>Thermodesulfobiaceae</taxon>
        <taxon>Thermodesulfobium</taxon>
    </lineage>
</organism>
<evidence type="ECO:0000256" key="5">
    <source>
        <dbReference type="ARBA" id="ARBA00022982"/>
    </source>
</evidence>
<dbReference type="InterPro" id="IPR003741">
    <property type="entry name" value="LUD_dom"/>
</dbReference>
<keyword evidence="5" id="KW-0249">Electron transport</keyword>
<gene>
    <name evidence="9" type="ORF">Thena_0948</name>
</gene>
<dbReference type="STRING" id="747365.Thena_0948"/>
<dbReference type="InterPro" id="IPR004452">
    <property type="entry name" value="LutB/LldF"/>
</dbReference>
<keyword evidence="6" id="KW-0408">Iron</keyword>
<evidence type="ECO:0000256" key="1">
    <source>
        <dbReference type="ARBA" id="ARBA00022448"/>
    </source>
</evidence>
<dbReference type="Gene3D" id="1.10.1060.10">
    <property type="entry name" value="Alpha-helical ferredoxin"/>
    <property type="match status" value="1"/>
</dbReference>
<dbReference type="Pfam" id="PF02589">
    <property type="entry name" value="LUD_dom"/>
    <property type="match status" value="1"/>
</dbReference>
<evidence type="ECO:0000259" key="8">
    <source>
        <dbReference type="PROSITE" id="PS51379"/>
    </source>
</evidence>
<dbReference type="Pfam" id="PF13183">
    <property type="entry name" value="Fer4_8"/>
    <property type="match status" value="1"/>
</dbReference>
<dbReference type="InterPro" id="IPR017896">
    <property type="entry name" value="4Fe4S_Fe-S-bd"/>
</dbReference>
<evidence type="ECO:0000313" key="10">
    <source>
        <dbReference type="Proteomes" id="UP000011765"/>
    </source>
</evidence>
<dbReference type="GO" id="GO:0006089">
    <property type="term" value="P:lactate metabolic process"/>
    <property type="evidence" value="ECO:0007669"/>
    <property type="project" value="InterPro"/>
</dbReference>
<dbReference type="EMBL" id="CP002690">
    <property type="protein sequence ID" value="AEE14577.1"/>
    <property type="molecule type" value="Genomic_DNA"/>
</dbReference>
<dbReference type="SUPFAM" id="SSF46548">
    <property type="entry name" value="alpha-helical ferredoxin"/>
    <property type="match status" value="1"/>
</dbReference>
<dbReference type="AlphaFoldDB" id="M1E4V3"/>
<keyword evidence="4" id="KW-0677">Repeat</keyword>
<proteinExistence type="predicted"/>
<protein>
    <submittedName>
        <fullName evidence="9">Lactate utilization protein B/C</fullName>
    </submittedName>
</protein>
<keyword evidence="10" id="KW-1185">Reference proteome</keyword>
<dbReference type="Gene3D" id="3.40.50.10420">
    <property type="entry name" value="NagB/RpiA/CoA transferase-like"/>
    <property type="match status" value="1"/>
</dbReference>
<dbReference type="PROSITE" id="PS00198">
    <property type="entry name" value="4FE4S_FER_1"/>
    <property type="match status" value="1"/>
</dbReference>
<dbReference type="InterPro" id="IPR009051">
    <property type="entry name" value="Helical_ferredxn"/>
</dbReference>
<keyword evidence="2" id="KW-0004">4Fe-4S</keyword>
<evidence type="ECO:0000256" key="6">
    <source>
        <dbReference type="ARBA" id="ARBA00023004"/>
    </source>
</evidence>
<dbReference type="PROSITE" id="PS51379">
    <property type="entry name" value="4FE4S_FER_2"/>
    <property type="match status" value="1"/>
</dbReference>
<dbReference type="GO" id="GO:0046872">
    <property type="term" value="F:metal ion binding"/>
    <property type="evidence" value="ECO:0007669"/>
    <property type="project" value="UniProtKB-KW"/>
</dbReference>
<dbReference type="SUPFAM" id="SSF100950">
    <property type="entry name" value="NagB/RpiA/CoA transferase-like"/>
    <property type="match status" value="1"/>
</dbReference>
<accession>M1E4V3</accession>
<evidence type="ECO:0000256" key="2">
    <source>
        <dbReference type="ARBA" id="ARBA00022485"/>
    </source>
</evidence>
<reference evidence="9 10" key="1">
    <citation type="submission" date="2011-04" db="EMBL/GenBank/DDBJ databases">
        <title>The complete genome of Thermodesulfobium narugense DSM 14796.</title>
        <authorList>
            <consortium name="US DOE Joint Genome Institute (JGI-PGF)"/>
            <person name="Lucas S."/>
            <person name="Han J."/>
            <person name="Lapidus A."/>
            <person name="Bruce D."/>
            <person name="Goodwin L."/>
            <person name="Pitluck S."/>
            <person name="Peters L."/>
            <person name="Kyrpides N."/>
            <person name="Mavromatis K."/>
            <person name="Pagani I."/>
            <person name="Ivanova N."/>
            <person name="Ovchinnikova G."/>
            <person name="Zhang X."/>
            <person name="Saunders L."/>
            <person name="Detter J.C."/>
            <person name="Tapia R."/>
            <person name="Han C."/>
            <person name="Land M."/>
            <person name="Hauser L."/>
            <person name="Markowitz V."/>
            <person name="Cheng J.-F."/>
            <person name="Hugenholtz P."/>
            <person name="Woyke T."/>
            <person name="Wu D."/>
            <person name="Spring S."/>
            <person name="Schroeder M."/>
            <person name="Brambilla E."/>
            <person name="Klenk H.-P."/>
            <person name="Eisen J.A."/>
        </authorList>
    </citation>
    <scope>NUCLEOTIDE SEQUENCE [LARGE SCALE GENOMIC DNA]</scope>
    <source>
        <strain evidence="9 10">DSM 14796</strain>
    </source>
</reference>
<evidence type="ECO:0000313" key="9">
    <source>
        <dbReference type="EMBL" id="AEE14577.1"/>
    </source>
</evidence>
<dbReference type="PANTHER" id="PTHR47153">
    <property type="entry name" value="LACTATE UTILIZATION PROTEIN B"/>
    <property type="match status" value="1"/>
</dbReference>
<dbReference type="eggNOG" id="COG0247">
    <property type="taxonomic scope" value="Bacteria"/>
</dbReference>
<keyword evidence="1" id="KW-0813">Transport</keyword>
<dbReference type="KEGG" id="tnr:Thena_0948"/>
<dbReference type="InterPro" id="IPR004017">
    <property type="entry name" value="Cys_rich_dom"/>
</dbReference>
<dbReference type="RefSeq" id="WP_013756300.1">
    <property type="nucleotide sequence ID" value="NC_015499.1"/>
</dbReference>
<dbReference type="Proteomes" id="UP000011765">
    <property type="component" value="Chromosome"/>
</dbReference>
<dbReference type="InterPro" id="IPR017900">
    <property type="entry name" value="4Fe4S_Fe_S_CS"/>
</dbReference>
<evidence type="ECO:0000256" key="3">
    <source>
        <dbReference type="ARBA" id="ARBA00022723"/>
    </source>
</evidence>
<dbReference type="OrthoDB" id="9767754at2"/>
<keyword evidence="3" id="KW-0479">Metal-binding</keyword>
<keyword evidence="7" id="KW-0411">Iron-sulfur</keyword>
<sequence length="674" mass="77398">MGKREEIFSNDQFLQNALNRAEKSYFEKRRKLEKIFDFDKFKDEIRDIKEKNIKNLEENILFLLNNLRSKGFKVFFAKDSREVLNFLYNILKEKNIKKVVKSKSLTTEEINLNTFLEKNNIVPVETDLGEWLVQLNNEKATHMTAPAIHMSKEKIVSLLKEKFNVNLKLDIKEMVDFCKKEINKEFDNTNCGIFGANAVTRDGTFFIVSNEGNIQHVLNHDINICIVGIDKIVEDIDEAFKIVSFLPKNATGQVITSWIDVFTKPPGDEFFIIILDNNRSKIAKDEKFSKVLNCIKCGACQMACPVYTTVGGQLFRGNTYAGPIGILLSYMENYEKMNELSFLCLGCMACDEVCSSKIPIQSLILEIKSKYEKNNIIKKFVIKSMRNYRLLRALISFASPYFKDGIKIRRFKFLRDEFGLSFRTLPAINNESFDTIKTKSSKIGLFAGCSTNIFYYNLGKDLIHLSNFLNIDIKVINQSSCCGAAALYNGLKTDAIIQAQKTLNDIEKFDKILFLDPHCAHMVQRDYSEFFNIDLSNRVVDAGFYLVGFLKNKEYKFTPLNKVVTYHYPCHLSRGMNQALQIENFIKEKEEKFSELNEKDRCCGFAGTYSIMHKHISNKLVQRKIDNIIKSNSEVLITSCPGCMMQISGALDVMNNRNIKVVHFISYLKNILGA</sequence>
<dbReference type="GO" id="GO:0051539">
    <property type="term" value="F:4 iron, 4 sulfur cluster binding"/>
    <property type="evidence" value="ECO:0007669"/>
    <property type="project" value="UniProtKB-KW"/>
</dbReference>
<evidence type="ECO:0000256" key="7">
    <source>
        <dbReference type="ARBA" id="ARBA00023014"/>
    </source>
</evidence>
<feature type="domain" description="4Fe-4S ferredoxin-type" evidence="8">
    <location>
        <begin position="284"/>
        <end position="313"/>
    </location>
</feature>
<dbReference type="PANTHER" id="PTHR47153:SF2">
    <property type="entry name" value="LACTATE UTILIZATION PROTEIN B"/>
    <property type="match status" value="1"/>
</dbReference>